<keyword evidence="4" id="KW-1185">Reference proteome</keyword>
<evidence type="ECO:0000256" key="1">
    <source>
        <dbReference type="SAM" id="MobiDB-lite"/>
    </source>
</evidence>
<gene>
    <name evidence="3" type="ORF">PENTCL1PPCAC_25804</name>
</gene>
<feature type="compositionally biased region" description="Polar residues" evidence="1">
    <location>
        <begin position="402"/>
        <end position="415"/>
    </location>
</feature>
<evidence type="ECO:0000259" key="2">
    <source>
        <dbReference type="SMART" id="SM00355"/>
    </source>
</evidence>
<feature type="domain" description="C2H2-type" evidence="2">
    <location>
        <begin position="8"/>
        <end position="29"/>
    </location>
</feature>
<feature type="region of interest" description="Disordered" evidence="1">
    <location>
        <begin position="362"/>
        <end position="555"/>
    </location>
</feature>
<evidence type="ECO:0000313" key="3">
    <source>
        <dbReference type="EMBL" id="GMT03630.1"/>
    </source>
</evidence>
<feature type="compositionally biased region" description="Basic and acidic residues" evidence="1">
    <location>
        <begin position="501"/>
        <end position="524"/>
    </location>
</feature>
<feature type="compositionally biased region" description="Acidic residues" evidence="1">
    <location>
        <begin position="469"/>
        <end position="479"/>
    </location>
</feature>
<organism evidence="3 4">
    <name type="scientific">Pristionchus entomophagus</name>
    <dbReference type="NCBI Taxonomy" id="358040"/>
    <lineage>
        <taxon>Eukaryota</taxon>
        <taxon>Metazoa</taxon>
        <taxon>Ecdysozoa</taxon>
        <taxon>Nematoda</taxon>
        <taxon>Chromadorea</taxon>
        <taxon>Rhabditida</taxon>
        <taxon>Rhabditina</taxon>
        <taxon>Diplogasteromorpha</taxon>
        <taxon>Diplogasteroidea</taxon>
        <taxon>Neodiplogasteridae</taxon>
        <taxon>Pristionchus</taxon>
    </lineage>
</organism>
<feature type="compositionally biased region" description="Basic and acidic residues" evidence="1">
    <location>
        <begin position="159"/>
        <end position="192"/>
    </location>
</feature>
<dbReference type="Proteomes" id="UP001432027">
    <property type="component" value="Unassembled WGS sequence"/>
</dbReference>
<sequence length="585" mass="65634">MSGGKAPVKCLICGNKHMVKDINDHVHEHVKYQPQKCNDCDFASIHHNDLMDHTYETDHSGSQQKDPYKAWLVASITEDILYAAKHGTEELCKKKGITFLPPTPTSSLVSRSPPLRKQPPVTPVTVRPPVSIDTRVRREVDESSSEDDEPPPPKAAKKAVADVARRRSENRPEQEGRQREDSRGEGGSDDKYKVKYQEITDMRKANQRYTKCSLCLEMVLFGLDKRLAHMRDQHMDDVPEGKGYDTRLETRTKDAFPALVWNLRQCSACKTLGKDYEIGSSSGRISHVYNSHCKTPLPCPKRGCAYGNANPHAFAKHFNEAHATPHWKTLLPEMEFHTDFANHKNKLDTISKLIFTVEFPEKQGMKSAKSKRKPSENDDEREDWEQLHALRAAPPTRPAPRQLSSSAKRTRGSPTSDEDDSDDERPASSKKKEKEKIVRRDKNGAIRLETDDEEEEEESETERESKEDKEEDQMEVDDKEEAKSGGGSSVSSSVATAGGNSRREDNKREPTSEVKTEEEIKEEPVTPSTRPRPVLLPNPSGSGFSGRLLPSEGVRNIVPSSEEAAALRREARWRQNGRGRGGGGG</sequence>
<feature type="domain" description="C2H2-type" evidence="2">
    <location>
        <begin position="35"/>
        <end position="59"/>
    </location>
</feature>
<feature type="domain" description="C2H2-type" evidence="2">
    <location>
        <begin position="210"/>
        <end position="234"/>
    </location>
</feature>
<protein>
    <recommendedName>
        <fullName evidence="2">C2H2-type domain-containing protein</fullName>
    </recommendedName>
</protein>
<feature type="compositionally biased region" description="Low complexity" evidence="1">
    <location>
        <begin position="489"/>
        <end position="500"/>
    </location>
</feature>
<feature type="non-terminal residue" evidence="3">
    <location>
        <position position="585"/>
    </location>
</feature>
<dbReference type="SMART" id="SM00355">
    <property type="entry name" value="ZnF_C2H2"/>
    <property type="match status" value="5"/>
</dbReference>
<name>A0AAV5UBU4_9BILA</name>
<feature type="domain" description="C2H2-type" evidence="2">
    <location>
        <begin position="297"/>
        <end position="322"/>
    </location>
</feature>
<feature type="compositionally biased region" description="Basic and acidic residues" evidence="1">
    <location>
        <begin position="424"/>
        <end position="444"/>
    </location>
</feature>
<accession>A0AAV5UBU4</accession>
<evidence type="ECO:0000313" key="4">
    <source>
        <dbReference type="Proteomes" id="UP001432027"/>
    </source>
</evidence>
<reference evidence="3" key="1">
    <citation type="submission" date="2023-10" db="EMBL/GenBank/DDBJ databases">
        <title>Genome assembly of Pristionchus species.</title>
        <authorList>
            <person name="Yoshida K."/>
            <person name="Sommer R.J."/>
        </authorList>
    </citation>
    <scope>NUCLEOTIDE SEQUENCE</scope>
    <source>
        <strain evidence="3">RS0144</strain>
    </source>
</reference>
<feature type="compositionally biased region" description="Acidic residues" evidence="1">
    <location>
        <begin position="450"/>
        <end position="461"/>
    </location>
</feature>
<dbReference type="EMBL" id="BTSX01000006">
    <property type="protein sequence ID" value="GMT03630.1"/>
    <property type="molecule type" value="Genomic_DNA"/>
</dbReference>
<dbReference type="AlphaFoldDB" id="A0AAV5UBU4"/>
<dbReference type="InterPro" id="IPR013087">
    <property type="entry name" value="Znf_C2H2_type"/>
</dbReference>
<comment type="caution">
    <text evidence="3">The sequence shown here is derived from an EMBL/GenBank/DDBJ whole genome shotgun (WGS) entry which is preliminary data.</text>
</comment>
<proteinExistence type="predicted"/>
<feature type="region of interest" description="Disordered" evidence="1">
    <location>
        <begin position="102"/>
        <end position="192"/>
    </location>
</feature>
<feature type="domain" description="C2H2-type" evidence="2">
    <location>
        <begin position="264"/>
        <end position="292"/>
    </location>
</feature>